<dbReference type="InParanoid" id="D8SV52"/>
<comment type="similarity">
    <text evidence="1">Belongs to the FAM228 family.</text>
</comment>
<name>D8SV52_SELML</name>
<accession>D8SV52</accession>
<feature type="region of interest" description="Disordered" evidence="2">
    <location>
        <begin position="310"/>
        <end position="345"/>
    </location>
</feature>
<evidence type="ECO:0000256" key="2">
    <source>
        <dbReference type="SAM" id="MobiDB-lite"/>
    </source>
</evidence>
<dbReference type="Gramene" id="EFJ11734">
    <property type="protein sequence ID" value="EFJ11734"/>
    <property type="gene ID" value="SELMODRAFT_426046"/>
</dbReference>
<dbReference type="PANTHER" id="PTHR28584">
    <property type="entry name" value="FAMILY WITH SEQUENCE SIMILARITY 228 MEMBER A"/>
    <property type="match status" value="1"/>
</dbReference>
<dbReference type="HOGENOM" id="CLU_380543_0_0_1"/>
<evidence type="ECO:0000256" key="1">
    <source>
        <dbReference type="ARBA" id="ARBA00007753"/>
    </source>
</evidence>
<organism evidence="4">
    <name type="scientific">Selaginella moellendorffii</name>
    <name type="common">Spikemoss</name>
    <dbReference type="NCBI Taxonomy" id="88036"/>
    <lineage>
        <taxon>Eukaryota</taxon>
        <taxon>Viridiplantae</taxon>
        <taxon>Streptophyta</taxon>
        <taxon>Embryophyta</taxon>
        <taxon>Tracheophyta</taxon>
        <taxon>Lycopodiopsida</taxon>
        <taxon>Selaginellales</taxon>
        <taxon>Selaginellaceae</taxon>
        <taxon>Selaginella</taxon>
    </lineage>
</organism>
<protein>
    <submittedName>
        <fullName evidence="3">Uncharacterized protein</fullName>
    </submittedName>
</protein>
<dbReference type="KEGG" id="smo:SELMODRAFT_426046"/>
<evidence type="ECO:0000313" key="4">
    <source>
        <dbReference type="Proteomes" id="UP000001514"/>
    </source>
</evidence>
<keyword evidence="4" id="KW-1185">Reference proteome</keyword>
<feature type="region of interest" description="Disordered" evidence="2">
    <location>
        <begin position="407"/>
        <end position="427"/>
    </location>
</feature>
<evidence type="ECO:0000313" key="3">
    <source>
        <dbReference type="EMBL" id="EFJ11734.1"/>
    </source>
</evidence>
<gene>
    <name evidence="3" type="ORF">SELMODRAFT_426046</name>
</gene>
<dbReference type="Proteomes" id="UP000001514">
    <property type="component" value="Unassembled WGS sequence"/>
</dbReference>
<reference evidence="3 4" key="1">
    <citation type="journal article" date="2011" name="Science">
        <title>The Selaginella genome identifies genetic changes associated with the evolution of vascular plants.</title>
        <authorList>
            <person name="Banks J.A."/>
            <person name="Nishiyama T."/>
            <person name="Hasebe M."/>
            <person name="Bowman J.L."/>
            <person name="Gribskov M."/>
            <person name="dePamphilis C."/>
            <person name="Albert V.A."/>
            <person name="Aono N."/>
            <person name="Aoyama T."/>
            <person name="Ambrose B.A."/>
            <person name="Ashton N.W."/>
            <person name="Axtell M.J."/>
            <person name="Barker E."/>
            <person name="Barker M.S."/>
            <person name="Bennetzen J.L."/>
            <person name="Bonawitz N.D."/>
            <person name="Chapple C."/>
            <person name="Cheng C."/>
            <person name="Correa L.G."/>
            <person name="Dacre M."/>
            <person name="DeBarry J."/>
            <person name="Dreyer I."/>
            <person name="Elias M."/>
            <person name="Engstrom E.M."/>
            <person name="Estelle M."/>
            <person name="Feng L."/>
            <person name="Finet C."/>
            <person name="Floyd S.K."/>
            <person name="Frommer W.B."/>
            <person name="Fujita T."/>
            <person name="Gramzow L."/>
            <person name="Gutensohn M."/>
            <person name="Harholt J."/>
            <person name="Hattori M."/>
            <person name="Heyl A."/>
            <person name="Hirai T."/>
            <person name="Hiwatashi Y."/>
            <person name="Ishikawa M."/>
            <person name="Iwata M."/>
            <person name="Karol K.G."/>
            <person name="Koehler B."/>
            <person name="Kolukisaoglu U."/>
            <person name="Kubo M."/>
            <person name="Kurata T."/>
            <person name="Lalonde S."/>
            <person name="Li K."/>
            <person name="Li Y."/>
            <person name="Litt A."/>
            <person name="Lyons E."/>
            <person name="Manning G."/>
            <person name="Maruyama T."/>
            <person name="Michael T.P."/>
            <person name="Mikami K."/>
            <person name="Miyazaki S."/>
            <person name="Morinaga S."/>
            <person name="Murata T."/>
            <person name="Mueller-Roeber B."/>
            <person name="Nelson D.R."/>
            <person name="Obara M."/>
            <person name="Oguri Y."/>
            <person name="Olmstead R.G."/>
            <person name="Onodera N."/>
            <person name="Petersen B.L."/>
            <person name="Pils B."/>
            <person name="Prigge M."/>
            <person name="Rensing S.A."/>
            <person name="Riano-Pachon D.M."/>
            <person name="Roberts A.W."/>
            <person name="Sato Y."/>
            <person name="Scheller H.V."/>
            <person name="Schulz B."/>
            <person name="Schulz C."/>
            <person name="Shakirov E.V."/>
            <person name="Shibagaki N."/>
            <person name="Shinohara N."/>
            <person name="Shippen D.E."/>
            <person name="Soerensen I."/>
            <person name="Sotooka R."/>
            <person name="Sugimoto N."/>
            <person name="Sugita M."/>
            <person name="Sumikawa N."/>
            <person name="Tanurdzic M."/>
            <person name="Theissen G."/>
            <person name="Ulvskov P."/>
            <person name="Wakazuki S."/>
            <person name="Weng J.K."/>
            <person name="Willats W.W."/>
            <person name="Wipf D."/>
            <person name="Wolf P.G."/>
            <person name="Yang L."/>
            <person name="Zimmer A.D."/>
            <person name="Zhu Q."/>
            <person name="Mitros T."/>
            <person name="Hellsten U."/>
            <person name="Loque D."/>
            <person name="Otillar R."/>
            <person name="Salamov A."/>
            <person name="Schmutz J."/>
            <person name="Shapiro H."/>
            <person name="Lindquist E."/>
            <person name="Lucas S."/>
            <person name="Rokhsar D."/>
            <person name="Grigoriev I.V."/>
        </authorList>
    </citation>
    <scope>NUCLEOTIDE SEQUENCE [LARGE SCALE GENOMIC DNA]</scope>
</reference>
<dbReference type="EMBL" id="GL377644">
    <property type="protein sequence ID" value="EFJ11734.1"/>
    <property type="molecule type" value="Genomic_DNA"/>
</dbReference>
<sequence>MGAPSEMDINGGRLKVQFKKVAQGELGCSEVSEFSSKIKRCFSMTTLFSREVGVALGEAPYPGGIKFIGSKLDRIFREQILDFGQLGFVPIYPQVNNVVQWMAGDFGIVTAIDRETSAKRRDSRSKHRLICRSSSRKCPGVTYEAAAQVQGHENSHELELRFTIPRFAAKFSRDRCVSELSGTGLGYFEFLQWTCRRLGRLANMVSTMAFVSEYAITGNDAGRGSLGCARTSSIRDWHRANYDSLLVNTSDHSLRLMAIVWNAILGQKFFKLLSKRYQRGTSETIHLVGFQQRRAAASIDRALMAPALPVRGKNPAAKPAPDEPDRPIKMRRKKKKLPHEVENPQGEISPCKPAAFLGFFKPALAKRAGEEPNPHGEITMTNPEAFLGFFKPPRWIRKCPATRDEVYSPLPPPDPAKVPRLKKKKWKRRPRGYRVRRGWFCEHAGLSPRKGRGNNFMNFTPQEQEMLKEAAERRRRRAEAKYNKMYRSYISGLENRQGHIMRLMSDLVNLADRKHHEKHSLLYEQWRVQVYEYIQRQIEDSLEEISPDYIKDKLRWFHYQYMAIANKQMVMRDYPRPDYDPFEPLKHTIKFSVKELCDPVKHDLTKENTEKRFMGDPVADQAVTKETLDLKYWPAYQFRASKWGHIQADEEDGSEIVISQPDTLYSHDVLYNQVFVGDEYVKAELPRGKYMVPNKGMLPENHVEKPHGKCQVWDAEFRKQPKLRLWYN</sequence>
<dbReference type="eggNOG" id="ENOG502SG3R">
    <property type="taxonomic scope" value="Eukaryota"/>
</dbReference>
<dbReference type="AlphaFoldDB" id="D8SV52"/>
<dbReference type="InterPro" id="IPR040046">
    <property type="entry name" value="FAM228"/>
</dbReference>
<proteinExistence type="inferred from homology"/>
<dbReference type="PANTHER" id="PTHR28584:SF1">
    <property type="entry name" value="PROTEIN FAM228B"/>
    <property type="match status" value="1"/>
</dbReference>